<organism evidence="1 2">
    <name type="scientific">Vreelandella populi</name>
    <dbReference type="NCBI Taxonomy" id="2498858"/>
    <lineage>
        <taxon>Bacteria</taxon>
        <taxon>Pseudomonadati</taxon>
        <taxon>Pseudomonadota</taxon>
        <taxon>Gammaproteobacteria</taxon>
        <taxon>Oceanospirillales</taxon>
        <taxon>Halomonadaceae</taxon>
        <taxon>Vreelandella</taxon>
    </lineage>
</organism>
<dbReference type="InterPro" id="IPR052572">
    <property type="entry name" value="UPF0153_domain"/>
</dbReference>
<dbReference type="AlphaFoldDB" id="A0A433LGQ5"/>
<dbReference type="Proteomes" id="UP000286912">
    <property type="component" value="Unassembled WGS sequence"/>
</dbReference>
<name>A0A433LGQ5_9GAMM</name>
<dbReference type="PANTHER" id="PTHR36931">
    <property type="entry name" value="UPF0153 PROTEIN YEIW"/>
    <property type="match status" value="1"/>
</dbReference>
<comment type="caution">
    <text evidence="1">The sequence shown here is derived from an EMBL/GenBank/DDBJ whole genome shotgun (WGS) entry which is preliminary data.</text>
</comment>
<evidence type="ECO:0000313" key="2">
    <source>
        <dbReference type="Proteomes" id="UP000286912"/>
    </source>
</evidence>
<proteinExistence type="predicted"/>
<sequence>MSEPTIIIKQEAGCRAGCGACCIAPSISSAIPGMPNGKPAGVRCIQLDEHNLCRLFGDSRRPTVCGNFHFDMSVCGEHRDQALATLSYLEAETS</sequence>
<evidence type="ECO:0000313" key="1">
    <source>
        <dbReference type="EMBL" id="RUR49196.1"/>
    </source>
</evidence>
<dbReference type="PANTHER" id="PTHR36931:SF1">
    <property type="entry name" value="UPF0153 PROTEIN YEIW"/>
    <property type="match status" value="1"/>
</dbReference>
<reference evidence="1 2" key="1">
    <citation type="submission" date="2018-12" db="EMBL/GenBank/DDBJ databases">
        <title>three novel Halomonas strain isolated from plants.</title>
        <authorList>
            <person name="Sun C."/>
        </authorList>
    </citation>
    <scope>NUCLEOTIDE SEQUENCE [LARGE SCALE GENOMIC DNA]</scope>
    <source>
        <strain evidence="1 2">RC</strain>
    </source>
</reference>
<protein>
    <submittedName>
        <fullName evidence="1">YkgJ family cysteine cluster protein</fullName>
    </submittedName>
</protein>
<dbReference type="RefSeq" id="WP_126949848.1">
    <property type="nucleotide sequence ID" value="NZ_RZHD01000002.1"/>
</dbReference>
<keyword evidence="2" id="KW-1185">Reference proteome</keyword>
<dbReference type="OrthoDB" id="9803986at2"/>
<dbReference type="Pfam" id="PF03692">
    <property type="entry name" value="CxxCxxCC"/>
    <property type="match status" value="1"/>
</dbReference>
<dbReference type="InterPro" id="IPR005358">
    <property type="entry name" value="Puta_zinc/iron-chelating_dom"/>
</dbReference>
<gene>
    <name evidence="1" type="ORF">ELY37_00365</name>
</gene>
<accession>A0A433LGQ5</accession>
<dbReference type="EMBL" id="RZHD01000002">
    <property type="protein sequence ID" value="RUR49196.1"/>
    <property type="molecule type" value="Genomic_DNA"/>
</dbReference>